<reference evidence="3" key="1">
    <citation type="journal article" date="2020" name="Stud. Mycol.">
        <title>101 Dothideomycetes genomes: a test case for predicting lifestyles and emergence of pathogens.</title>
        <authorList>
            <person name="Haridas S."/>
            <person name="Albert R."/>
            <person name="Binder M."/>
            <person name="Bloem J."/>
            <person name="Labutti K."/>
            <person name="Salamov A."/>
            <person name="Andreopoulos B."/>
            <person name="Baker S."/>
            <person name="Barry K."/>
            <person name="Bills G."/>
            <person name="Bluhm B."/>
            <person name="Cannon C."/>
            <person name="Castanera R."/>
            <person name="Culley D."/>
            <person name="Daum C."/>
            <person name="Ezra D."/>
            <person name="Gonzalez J."/>
            <person name="Henrissat B."/>
            <person name="Kuo A."/>
            <person name="Liang C."/>
            <person name="Lipzen A."/>
            <person name="Lutzoni F."/>
            <person name="Magnuson J."/>
            <person name="Mondo S."/>
            <person name="Nolan M."/>
            <person name="Ohm R."/>
            <person name="Pangilinan J."/>
            <person name="Park H.-J."/>
            <person name="Ramirez L."/>
            <person name="Alfaro M."/>
            <person name="Sun H."/>
            <person name="Tritt A."/>
            <person name="Yoshinaga Y."/>
            <person name="Zwiers L.-H."/>
            <person name="Turgeon B."/>
            <person name="Goodwin S."/>
            <person name="Spatafora J."/>
            <person name="Crous P."/>
            <person name="Grigoriev I."/>
        </authorList>
    </citation>
    <scope>NUCLEOTIDE SEQUENCE</scope>
    <source>
        <strain evidence="3">CBS 675.92</strain>
    </source>
</reference>
<gene>
    <name evidence="3" type="ORF">CC80DRAFT_398072</name>
</gene>
<dbReference type="GO" id="GO:0005096">
    <property type="term" value="F:GTPase activator activity"/>
    <property type="evidence" value="ECO:0007669"/>
    <property type="project" value="TreeGrafter"/>
</dbReference>
<evidence type="ECO:0000313" key="3">
    <source>
        <dbReference type="EMBL" id="KAF1963850.1"/>
    </source>
</evidence>
<feature type="compositionally biased region" description="Low complexity" evidence="1">
    <location>
        <begin position="412"/>
        <end position="426"/>
    </location>
</feature>
<protein>
    <submittedName>
        <fullName evidence="3">RabGAP/TBC</fullName>
    </submittedName>
</protein>
<dbReference type="Gene3D" id="1.10.472.80">
    <property type="entry name" value="Ypt/Rab-GAP domain of gyp1p, domain 3"/>
    <property type="match status" value="1"/>
</dbReference>
<evidence type="ECO:0000259" key="2">
    <source>
        <dbReference type="PROSITE" id="PS50086"/>
    </source>
</evidence>
<feature type="compositionally biased region" description="Low complexity" evidence="1">
    <location>
        <begin position="80"/>
        <end position="100"/>
    </location>
</feature>
<feature type="compositionally biased region" description="Basic and acidic residues" evidence="1">
    <location>
        <begin position="69"/>
        <end position="79"/>
    </location>
</feature>
<feature type="region of interest" description="Disordered" evidence="1">
    <location>
        <begin position="270"/>
        <end position="324"/>
    </location>
</feature>
<dbReference type="Proteomes" id="UP000800035">
    <property type="component" value="Unassembled WGS sequence"/>
</dbReference>
<dbReference type="PANTHER" id="PTHR47219">
    <property type="entry name" value="RAB GTPASE-ACTIVATING PROTEIN 1-LIKE"/>
    <property type="match status" value="1"/>
</dbReference>
<feature type="compositionally biased region" description="Polar residues" evidence="1">
    <location>
        <begin position="282"/>
        <end position="320"/>
    </location>
</feature>
<feature type="compositionally biased region" description="Polar residues" evidence="1">
    <location>
        <begin position="161"/>
        <end position="170"/>
    </location>
</feature>
<dbReference type="EMBL" id="ML976977">
    <property type="protein sequence ID" value="KAF1963850.1"/>
    <property type="molecule type" value="Genomic_DNA"/>
</dbReference>
<dbReference type="FunFam" id="1.10.472.80:FF:000055">
    <property type="entry name" value="TBC domain-containing protein C1778.09"/>
    <property type="match status" value="1"/>
</dbReference>
<feature type="domain" description="Rab-GAP TBC" evidence="2">
    <location>
        <begin position="535"/>
        <end position="728"/>
    </location>
</feature>
<dbReference type="InterPro" id="IPR000195">
    <property type="entry name" value="Rab-GAP-TBC_dom"/>
</dbReference>
<feature type="compositionally biased region" description="Polar residues" evidence="1">
    <location>
        <begin position="1"/>
        <end position="21"/>
    </location>
</feature>
<dbReference type="PROSITE" id="PS50086">
    <property type="entry name" value="TBC_RABGAP"/>
    <property type="match status" value="1"/>
</dbReference>
<proteinExistence type="predicted"/>
<keyword evidence="4" id="KW-1185">Reference proteome</keyword>
<dbReference type="Pfam" id="PF00566">
    <property type="entry name" value="RabGAP-TBC"/>
    <property type="match status" value="1"/>
</dbReference>
<dbReference type="Gene3D" id="1.10.8.270">
    <property type="entry name" value="putative rabgap domain of human tbc1 domain family member 14 like domains"/>
    <property type="match status" value="1"/>
</dbReference>
<feature type="compositionally biased region" description="Polar residues" evidence="1">
    <location>
        <begin position="213"/>
        <end position="237"/>
    </location>
</feature>
<dbReference type="AlphaFoldDB" id="A0A6A5UHN5"/>
<dbReference type="SMART" id="SM00164">
    <property type="entry name" value="TBC"/>
    <property type="match status" value="1"/>
</dbReference>
<sequence length="805" mass="88666">MSDETAPSGQSPDTGSTANSKTPAEQPPPATATPHTSPASKTSPRGWLSGVRRPKTAPGPRASAVKKSLLTEDDARRDSALAGSSNSTASTSTDLNTTNAPSTPTSLRKTPSLPSIVVQDVPSARPSRDTPAQERTPSSRGSQDTFQLDTIIPTGDFDDLTSPSQVSFSKRGSMLLGGKRANKMNKQLGLVVEGTTDPQTPSQHTEKEPLQAQKEQSTTATPRMSLSPSTRPQSRFSTRGRVVSYRALSTDEMMLSKKVRQMYQHGNESAANWETVDEEAESAQNSFVDNSSLSGTPATASSLTVDKSRDNAGSTMTSRRGSGVTIAKEPQEMAGGIEDWTELEGGEVDRYGFILPKKADSRGSAAEGMDGPDEPRIQRVTTILKMASEEPRKRGLGRSTSKAPSSRSAVPNNRSSQGRRSQNSARPTASIFSSRTARSTSQQQIRHATNRLPHNRDRRLLDEASDMLKLPPGLAEVEEQKDGGRAAQITKAKEIEREEKWRKMAKVVQSGANSGGMMFEFDVKDSTVISRTWKGIPDRWRATAWYAFLAASAKADPTSPTEEELVVNFYELQEESSADDMQIDVDVPRTINRHIMFRRRYRGGQRLLFRVLHAMSLYLPDTGYVQGMAALAATLLCYYEEDRAFVMLVRLWMLRGLERLYESGFAGLMDALDDFEKNWLRNGDVAKKLEELCITSTAYGTRWYLTLFNYSLPFPAQLRVWDVFMLLGDASYSNDKSSKFSGDLDVLHATSAALIDATREILLDSDFENAMKVLTSWVPIKDEDLLMRVAKAEYKMRKKRASNAG</sequence>
<evidence type="ECO:0000313" key="4">
    <source>
        <dbReference type="Proteomes" id="UP000800035"/>
    </source>
</evidence>
<name>A0A6A5UHN5_9PLEO</name>
<feature type="compositionally biased region" description="Low complexity" evidence="1">
    <location>
        <begin position="32"/>
        <end position="44"/>
    </location>
</feature>
<dbReference type="FunFam" id="1.10.8.270:FF:000023">
    <property type="entry name" value="TBC domain-containing protein C1778.09"/>
    <property type="match status" value="1"/>
</dbReference>
<accession>A0A6A5UHN5</accession>
<feature type="compositionally biased region" description="Polar residues" evidence="1">
    <location>
        <begin position="101"/>
        <end position="113"/>
    </location>
</feature>
<dbReference type="SUPFAM" id="SSF47923">
    <property type="entry name" value="Ypt/Rab-GAP domain of gyp1p"/>
    <property type="match status" value="2"/>
</dbReference>
<feature type="compositionally biased region" description="Low complexity" evidence="1">
    <location>
        <begin position="433"/>
        <end position="444"/>
    </location>
</feature>
<feature type="region of interest" description="Disordered" evidence="1">
    <location>
        <begin position="386"/>
        <end position="458"/>
    </location>
</feature>
<dbReference type="GO" id="GO:0031267">
    <property type="term" value="F:small GTPase binding"/>
    <property type="evidence" value="ECO:0007669"/>
    <property type="project" value="TreeGrafter"/>
</dbReference>
<dbReference type="InterPro" id="IPR050302">
    <property type="entry name" value="Rab_GAP_TBC_domain"/>
</dbReference>
<feature type="compositionally biased region" description="Polar residues" evidence="1">
    <location>
        <begin position="398"/>
        <end position="411"/>
    </location>
</feature>
<dbReference type="PANTHER" id="PTHR47219:SF9">
    <property type="entry name" value="GTPASE ACTIVATING PROTEIN AND CENTROSOME-ASSOCIATED, ISOFORM B"/>
    <property type="match status" value="1"/>
</dbReference>
<dbReference type="InterPro" id="IPR035969">
    <property type="entry name" value="Rab-GAP_TBC_sf"/>
</dbReference>
<dbReference type="OrthoDB" id="294251at2759"/>
<feature type="region of interest" description="Disordered" evidence="1">
    <location>
        <begin position="190"/>
        <end position="240"/>
    </location>
</feature>
<feature type="region of interest" description="Disordered" evidence="1">
    <location>
        <begin position="1"/>
        <end position="178"/>
    </location>
</feature>
<evidence type="ECO:0000256" key="1">
    <source>
        <dbReference type="SAM" id="MobiDB-lite"/>
    </source>
</evidence>
<organism evidence="3 4">
    <name type="scientific">Byssothecium circinans</name>
    <dbReference type="NCBI Taxonomy" id="147558"/>
    <lineage>
        <taxon>Eukaryota</taxon>
        <taxon>Fungi</taxon>
        <taxon>Dikarya</taxon>
        <taxon>Ascomycota</taxon>
        <taxon>Pezizomycotina</taxon>
        <taxon>Dothideomycetes</taxon>
        <taxon>Pleosporomycetidae</taxon>
        <taxon>Pleosporales</taxon>
        <taxon>Massarineae</taxon>
        <taxon>Massarinaceae</taxon>
        <taxon>Byssothecium</taxon>
    </lineage>
</organism>
<feature type="compositionally biased region" description="Polar residues" evidence="1">
    <location>
        <begin position="133"/>
        <end position="148"/>
    </location>
</feature>